<evidence type="ECO:0000256" key="1">
    <source>
        <dbReference type="SAM" id="Phobius"/>
    </source>
</evidence>
<gene>
    <name evidence="2" type="ORF">TAE01_36740</name>
</gene>
<feature type="transmembrane region" description="Helical" evidence="1">
    <location>
        <begin position="77"/>
        <end position="110"/>
    </location>
</feature>
<organism evidence="2 3">
    <name type="scientific">Terrabacter aerolatus</name>
    <dbReference type="NCBI Taxonomy" id="422442"/>
    <lineage>
        <taxon>Bacteria</taxon>
        <taxon>Bacillati</taxon>
        <taxon>Actinomycetota</taxon>
        <taxon>Actinomycetes</taxon>
        <taxon>Micrococcales</taxon>
        <taxon>Intrasporangiaceae</taxon>
        <taxon>Terrabacter</taxon>
    </lineage>
</organism>
<keyword evidence="1" id="KW-0472">Membrane</keyword>
<keyword evidence="3" id="KW-1185">Reference proteome</keyword>
<evidence type="ECO:0000313" key="3">
    <source>
        <dbReference type="Proteomes" id="UP000321534"/>
    </source>
</evidence>
<dbReference type="AlphaFoldDB" id="A0A512D5W7"/>
<name>A0A512D5W7_9MICO</name>
<reference evidence="2 3" key="1">
    <citation type="submission" date="2019-07" db="EMBL/GenBank/DDBJ databases">
        <title>Whole genome shotgun sequence of Terrabacter aerolatus NBRC 106305.</title>
        <authorList>
            <person name="Hosoyama A."/>
            <person name="Uohara A."/>
            <person name="Ohji S."/>
            <person name="Ichikawa N."/>
        </authorList>
    </citation>
    <scope>NUCLEOTIDE SEQUENCE [LARGE SCALE GENOMIC DNA]</scope>
    <source>
        <strain evidence="2 3">NBRC 106305</strain>
    </source>
</reference>
<dbReference type="EMBL" id="BJYX01000029">
    <property type="protein sequence ID" value="GEO31864.1"/>
    <property type="molecule type" value="Genomic_DNA"/>
</dbReference>
<sequence length="447" mass="47175">MDESILLVYADQVRAGLVPHRDFYTVYGPAPFYALAGLFGAFGGSLVVERAFGLFIHLTVALGCYMLGRSRSRMTGLLSGGACLILLAPLGSVAYAWLGAIACLIAALALAERRGGPTHFGAGLMVGLAAAFRPELAIVGLPVLVPFLWRSSTWRWLVAGFAAGLAPTAWLFVVAGSRMWRNIGPGRAGINGSLRLMDDPLRSVTLVVAVVGVTSALVWLALKHRTRSSAAHALLALAILPQSLQRVDPEHALYTLCVTVPLVAVAVVGSESPDALRRRKMVLVAMAVAAVGSVMAAVLRPSPATVALQFGDRSAVIPLAEYAGLMETRSALLAHAAPGGSLFVGSTDLSRDSITRVAAYHLIPELRPSSYFLDLTGGAASRAGSGLAEDLRRSDVLLLTPMPEGLMEKVSPYAVRGSDEANSVVRTEFCRVAETGWGVIYAHHPCK</sequence>
<proteinExistence type="predicted"/>
<comment type="caution">
    <text evidence="2">The sequence shown here is derived from an EMBL/GenBank/DDBJ whole genome shotgun (WGS) entry which is preliminary data.</text>
</comment>
<feature type="transmembrane region" description="Helical" evidence="1">
    <location>
        <begin position="156"/>
        <end position="180"/>
    </location>
</feature>
<feature type="transmembrane region" description="Helical" evidence="1">
    <location>
        <begin position="122"/>
        <end position="149"/>
    </location>
</feature>
<feature type="transmembrane region" description="Helical" evidence="1">
    <location>
        <begin position="32"/>
        <end position="65"/>
    </location>
</feature>
<keyword evidence="1" id="KW-1133">Transmembrane helix</keyword>
<evidence type="ECO:0000313" key="2">
    <source>
        <dbReference type="EMBL" id="GEO31864.1"/>
    </source>
</evidence>
<protein>
    <recommendedName>
        <fullName evidence="4">Glycosyltransferase RgtA/B/C/D-like domain-containing protein</fullName>
    </recommendedName>
</protein>
<keyword evidence="1" id="KW-0812">Transmembrane</keyword>
<accession>A0A512D5W7</accession>
<dbReference type="Proteomes" id="UP000321534">
    <property type="component" value="Unassembled WGS sequence"/>
</dbReference>
<feature type="transmembrane region" description="Helical" evidence="1">
    <location>
        <begin position="251"/>
        <end position="269"/>
    </location>
</feature>
<feature type="transmembrane region" description="Helical" evidence="1">
    <location>
        <begin position="200"/>
        <end position="222"/>
    </location>
</feature>
<evidence type="ECO:0008006" key="4">
    <source>
        <dbReference type="Google" id="ProtNLM"/>
    </source>
</evidence>
<feature type="transmembrane region" description="Helical" evidence="1">
    <location>
        <begin position="281"/>
        <end position="299"/>
    </location>
</feature>